<name>A0AAE3TE62_9BACT</name>
<dbReference type="InterPro" id="IPR052892">
    <property type="entry name" value="NA-targeting_endonuclease"/>
</dbReference>
<comment type="caution">
    <text evidence="2">The sequence shown here is derived from an EMBL/GenBank/DDBJ whole genome shotgun (WGS) entry which is preliminary data.</text>
</comment>
<dbReference type="Gene3D" id="1.10.30.50">
    <property type="match status" value="1"/>
</dbReference>
<keyword evidence="2" id="KW-0378">Hydrolase</keyword>
<accession>A0AAE3TE62</accession>
<dbReference type="PANTHER" id="PTHR33877:SF2">
    <property type="entry name" value="OS07G0170200 PROTEIN"/>
    <property type="match status" value="1"/>
</dbReference>
<dbReference type="CDD" id="cd00085">
    <property type="entry name" value="HNHc"/>
    <property type="match status" value="1"/>
</dbReference>
<reference evidence="2" key="1">
    <citation type="submission" date="2023-03" db="EMBL/GenBank/DDBJ databases">
        <title>Stygiobacter electus gen. nov., sp. nov., facultatively anaerobic thermotolerant bacterium of the class Ignavibacteria from a well of Yessentuki mineral water deposit.</title>
        <authorList>
            <person name="Podosokorskaya O.A."/>
            <person name="Elcheninov A.G."/>
            <person name="Petrova N.F."/>
            <person name="Zavarzina D.G."/>
            <person name="Kublanov I.V."/>
            <person name="Merkel A.Y."/>
        </authorList>
    </citation>
    <scope>NUCLEOTIDE SEQUENCE</scope>
    <source>
        <strain evidence="2">09-Me</strain>
    </source>
</reference>
<keyword evidence="2" id="KW-0540">Nuclease</keyword>
<dbReference type="InterPro" id="IPR003615">
    <property type="entry name" value="HNH_nuc"/>
</dbReference>
<proteinExistence type="predicted"/>
<keyword evidence="3" id="KW-1185">Reference proteome</keyword>
<dbReference type="AlphaFoldDB" id="A0AAE3TE62"/>
<dbReference type="Pfam" id="PF01844">
    <property type="entry name" value="HNH"/>
    <property type="match status" value="1"/>
</dbReference>
<dbReference type="GO" id="GO:0008270">
    <property type="term" value="F:zinc ion binding"/>
    <property type="evidence" value="ECO:0007669"/>
    <property type="project" value="InterPro"/>
</dbReference>
<sequence>MKNSKKSISDFIIEFFKNHPNKEMNHGPVVDWVESQYLKLYKKKPRDTWRAIRKLHQEGFLIKVAKGVYKYDPDFITNKEIYDFTPEVKKLVLEKDGYRCVQCGRSAKEGYELHVDHILPKDKGGLATLENGQTLCSICNFRKKNYNQTESGKKMFIRMWRTAKKIGDKKTEKFCEAVLSTYEKFDINGHIEWRKR</sequence>
<organism evidence="2 3">
    <name type="scientific">Stygiobacter electus</name>
    <dbReference type="NCBI Taxonomy" id="3032292"/>
    <lineage>
        <taxon>Bacteria</taxon>
        <taxon>Pseudomonadati</taxon>
        <taxon>Ignavibacteriota</taxon>
        <taxon>Ignavibacteria</taxon>
        <taxon>Ignavibacteriales</taxon>
        <taxon>Melioribacteraceae</taxon>
        <taxon>Stygiobacter</taxon>
    </lineage>
</organism>
<evidence type="ECO:0000313" key="3">
    <source>
        <dbReference type="Proteomes" id="UP001221302"/>
    </source>
</evidence>
<feature type="domain" description="HNH nuclease" evidence="1">
    <location>
        <begin position="87"/>
        <end position="141"/>
    </location>
</feature>
<dbReference type="Proteomes" id="UP001221302">
    <property type="component" value="Unassembled WGS sequence"/>
</dbReference>
<protein>
    <submittedName>
        <fullName evidence="2">HNH endonuclease</fullName>
    </submittedName>
</protein>
<keyword evidence="2" id="KW-0255">Endonuclease</keyword>
<dbReference type="InterPro" id="IPR002711">
    <property type="entry name" value="HNH"/>
</dbReference>
<dbReference type="SMART" id="SM00507">
    <property type="entry name" value="HNHc"/>
    <property type="match status" value="1"/>
</dbReference>
<evidence type="ECO:0000313" key="2">
    <source>
        <dbReference type="EMBL" id="MDF1612137.1"/>
    </source>
</evidence>
<evidence type="ECO:0000259" key="1">
    <source>
        <dbReference type="SMART" id="SM00507"/>
    </source>
</evidence>
<gene>
    <name evidence="2" type="ORF">P0M35_08240</name>
</gene>
<dbReference type="GO" id="GO:0004519">
    <property type="term" value="F:endonuclease activity"/>
    <property type="evidence" value="ECO:0007669"/>
    <property type="project" value="UniProtKB-KW"/>
</dbReference>
<dbReference type="GO" id="GO:0003676">
    <property type="term" value="F:nucleic acid binding"/>
    <property type="evidence" value="ECO:0007669"/>
    <property type="project" value="InterPro"/>
</dbReference>
<dbReference type="EMBL" id="JARGDL010000010">
    <property type="protein sequence ID" value="MDF1612137.1"/>
    <property type="molecule type" value="Genomic_DNA"/>
</dbReference>
<dbReference type="PANTHER" id="PTHR33877">
    <property type="entry name" value="SLL1193 PROTEIN"/>
    <property type="match status" value="1"/>
</dbReference>